<dbReference type="GO" id="GO:0005741">
    <property type="term" value="C:mitochondrial outer membrane"/>
    <property type="evidence" value="ECO:0007669"/>
    <property type="project" value="TreeGrafter"/>
</dbReference>
<evidence type="ECO:0000313" key="3">
    <source>
        <dbReference type="EnsemblProtists" id="EOD18909"/>
    </source>
</evidence>
<dbReference type="PaxDb" id="2903-EOD18909"/>
<feature type="region of interest" description="Disordered" evidence="1">
    <location>
        <begin position="1"/>
        <end position="22"/>
    </location>
</feature>
<evidence type="ECO:0000313" key="4">
    <source>
        <dbReference type="Proteomes" id="UP000013827"/>
    </source>
</evidence>
<reference evidence="3" key="2">
    <citation type="submission" date="2024-10" db="UniProtKB">
        <authorList>
            <consortium name="EnsemblProtists"/>
        </authorList>
    </citation>
    <scope>IDENTIFICATION</scope>
</reference>
<dbReference type="Pfam" id="PF00899">
    <property type="entry name" value="ThiF"/>
    <property type="match status" value="1"/>
</dbReference>
<dbReference type="Gene3D" id="3.40.50.720">
    <property type="entry name" value="NAD(P)-binding Rossmann-like Domain"/>
    <property type="match status" value="1"/>
</dbReference>
<sequence>MEWPARAVSEGGSKKEKRAAGKAELLAQREAALRREPADLLGEQLSRNWSFLGDESQGALSRSLVVIVGLGASGSQAAALLGRCGVGCLRLVDPADVTADSLAHHAVATAADVGRGRAEVSREALRETVPALAAETASSLGGRAALVLTRWRADRPAAVDNAILLTKREAEEHDTAGSTEAVPAEAAAAIEAALAAARTEERAEPVAGGGLLASLQL</sequence>
<dbReference type="PANTHER" id="PTHR43267:SF2">
    <property type="entry name" value="TRNA THREONYLCARBAMOYLADENOSINE DEHYDRATASE 1-RELATED"/>
    <property type="match status" value="1"/>
</dbReference>
<dbReference type="HOGENOM" id="CLU_1274313_0_0_1"/>
<dbReference type="InterPro" id="IPR000594">
    <property type="entry name" value="ThiF_NAD_FAD-bd"/>
</dbReference>
<dbReference type="InterPro" id="IPR035985">
    <property type="entry name" value="Ubiquitin-activating_enz"/>
</dbReference>
<dbReference type="InterPro" id="IPR045886">
    <property type="entry name" value="ThiF/MoeB/HesA"/>
</dbReference>
<organism evidence="3 4">
    <name type="scientific">Emiliania huxleyi (strain CCMP1516)</name>
    <dbReference type="NCBI Taxonomy" id="280463"/>
    <lineage>
        <taxon>Eukaryota</taxon>
        <taxon>Haptista</taxon>
        <taxon>Haptophyta</taxon>
        <taxon>Prymnesiophyceae</taxon>
        <taxon>Isochrysidales</taxon>
        <taxon>Noelaerhabdaceae</taxon>
        <taxon>Emiliania</taxon>
    </lineage>
</organism>
<protein>
    <recommendedName>
        <fullName evidence="2">THIF-type NAD/FAD binding fold domain-containing protein</fullName>
    </recommendedName>
</protein>
<dbReference type="EnsemblProtists" id="EOD18909">
    <property type="protein sequence ID" value="EOD18909"/>
    <property type="gene ID" value="EMIHUDRAFT_209561"/>
</dbReference>
<dbReference type="GO" id="GO:0061504">
    <property type="term" value="P:cyclic threonylcarbamoyladenosine biosynthetic process"/>
    <property type="evidence" value="ECO:0007669"/>
    <property type="project" value="TreeGrafter"/>
</dbReference>
<dbReference type="KEGG" id="ehx:EMIHUDRAFT_209561"/>
<feature type="domain" description="THIF-type NAD/FAD binding fold" evidence="2">
    <location>
        <begin position="47"/>
        <end position="135"/>
    </location>
</feature>
<dbReference type="GeneID" id="17264456"/>
<evidence type="ECO:0000259" key="2">
    <source>
        <dbReference type="Pfam" id="PF00899"/>
    </source>
</evidence>
<evidence type="ECO:0000256" key="1">
    <source>
        <dbReference type="SAM" id="MobiDB-lite"/>
    </source>
</evidence>
<dbReference type="SUPFAM" id="SSF69572">
    <property type="entry name" value="Activating enzymes of the ubiquitin-like proteins"/>
    <property type="match status" value="1"/>
</dbReference>
<proteinExistence type="predicted"/>
<feature type="compositionally biased region" description="Basic and acidic residues" evidence="1">
    <location>
        <begin position="12"/>
        <end position="21"/>
    </location>
</feature>
<dbReference type="GO" id="GO:0061503">
    <property type="term" value="F:tRNA threonylcarbamoyladenosine dehydratase"/>
    <property type="evidence" value="ECO:0007669"/>
    <property type="project" value="TreeGrafter"/>
</dbReference>
<dbReference type="Proteomes" id="UP000013827">
    <property type="component" value="Unassembled WGS sequence"/>
</dbReference>
<dbReference type="RefSeq" id="XP_005771338.1">
    <property type="nucleotide sequence ID" value="XM_005771281.1"/>
</dbReference>
<dbReference type="STRING" id="2903.R1EDE0"/>
<dbReference type="PANTHER" id="PTHR43267">
    <property type="entry name" value="TRNA THREONYLCARBAMOYLADENOSINE DEHYDRATASE"/>
    <property type="match status" value="1"/>
</dbReference>
<name>A0A0D3J5X4_EMIH1</name>
<reference evidence="4" key="1">
    <citation type="journal article" date="2013" name="Nature">
        <title>Pan genome of the phytoplankton Emiliania underpins its global distribution.</title>
        <authorList>
            <person name="Read B.A."/>
            <person name="Kegel J."/>
            <person name="Klute M.J."/>
            <person name="Kuo A."/>
            <person name="Lefebvre S.C."/>
            <person name="Maumus F."/>
            <person name="Mayer C."/>
            <person name="Miller J."/>
            <person name="Monier A."/>
            <person name="Salamov A."/>
            <person name="Young J."/>
            <person name="Aguilar M."/>
            <person name="Claverie J.M."/>
            <person name="Frickenhaus S."/>
            <person name="Gonzalez K."/>
            <person name="Herman E.K."/>
            <person name="Lin Y.C."/>
            <person name="Napier J."/>
            <person name="Ogata H."/>
            <person name="Sarno A.F."/>
            <person name="Shmutz J."/>
            <person name="Schroeder D."/>
            <person name="de Vargas C."/>
            <person name="Verret F."/>
            <person name="von Dassow P."/>
            <person name="Valentin K."/>
            <person name="Van de Peer Y."/>
            <person name="Wheeler G."/>
            <person name="Dacks J.B."/>
            <person name="Delwiche C.F."/>
            <person name="Dyhrman S.T."/>
            <person name="Glockner G."/>
            <person name="John U."/>
            <person name="Richards T."/>
            <person name="Worden A.Z."/>
            <person name="Zhang X."/>
            <person name="Grigoriev I.V."/>
            <person name="Allen A.E."/>
            <person name="Bidle K."/>
            <person name="Borodovsky M."/>
            <person name="Bowler C."/>
            <person name="Brownlee C."/>
            <person name="Cock J.M."/>
            <person name="Elias M."/>
            <person name="Gladyshev V.N."/>
            <person name="Groth M."/>
            <person name="Guda C."/>
            <person name="Hadaegh A."/>
            <person name="Iglesias-Rodriguez M.D."/>
            <person name="Jenkins J."/>
            <person name="Jones B.M."/>
            <person name="Lawson T."/>
            <person name="Leese F."/>
            <person name="Lindquist E."/>
            <person name="Lobanov A."/>
            <person name="Lomsadze A."/>
            <person name="Malik S.B."/>
            <person name="Marsh M.E."/>
            <person name="Mackinder L."/>
            <person name="Mock T."/>
            <person name="Mueller-Roeber B."/>
            <person name="Pagarete A."/>
            <person name="Parker M."/>
            <person name="Probert I."/>
            <person name="Quesneville H."/>
            <person name="Raines C."/>
            <person name="Rensing S.A."/>
            <person name="Riano-Pachon D.M."/>
            <person name="Richier S."/>
            <person name="Rokitta S."/>
            <person name="Shiraiwa Y."/>
            <person name="Soanes D.M."/>
            <person name="van der Giezen M."/>
            <person name="Wahlund T.M."/>
            <person name="Williams B."/>
            <person name="Wilson W."/>
            <person name="Wolfe G."/>
            <person name="Wurch L.L."/>
        </authorList>
    </citation>
    <scope>NUCLEOTIDE SEQUENCE</scope>
</reference>
<accession>A0A0D3J5X4</accession>
<keyword evidence="4" id="KW-1185">Reference proteome</keyword>
<dbReference type="AlphaFoldDB" id="A0A0D3J5X4"/>
<dbReference type="GO" id="GO:0008641">
    <property type="term" value="F:ubiquitin-like modifier activating enzyme activity"/>
    <property type="evidence" value="ECO:0007669"/>
    <property type="project" value="InterPro"/>
</dbReference>
<dbReference type="eggNOG" id="KOG2018">
    <property type="taxonomic scope" value="Eukaryota"/>
</dbReference>